<feature type="compositionally biased region" description="Polar residues" evidence="12">
    <location>
        <begin position="318"/>
        <end position="338"/>
    </location>
</feature>
<evidence type="ECO:0000256" key="8">
    <source>
        <dbReference type="ARBA" id="ARBA00022777"/>
    </source>
</evidence>
<dbReference type="GO" id="GO:0004674">
    <property type="term" value="F:protein serine/threonine kinase activity"/>
    <property type="evidence" value="ECO:0007669"/>
    <property type="project" value="UniProtKB-KW"/>
</dbReference>
<comment type="catalytic activity">
    <reaction evidence="11">
        <text>L-seryl-[protein] + ATP = O-phospho-L-seryl-[protein] + ADP + H(+)</text>
        <dbReference type="Rhea" id="RHEA:17989"/>
        <dbReference type="Rhea" id="RHEA-COMP:9863"/>
        <dbReference type="Rhea" id="RHEA-COMP:11604"/>
        <dbReference type="ChEBI" id="CHEBI:15378"/>
        <dbReference type="ChEBI" id="CHEBI:29999"/>
        <dbReference type="ChEBI" id="CHEBI:30616"/>
        <dbReference type="ChEBI" id="CHEBI:83421"/>
        <dbReference type="ChEBI" id="CHEBI:456216"/>
        <dbReference type="EC" id="2.7.11.1"/>
    </reaction>
</comment>
<feature type="compositionally biased region" description="Polar residues" evidence="12">
    <location>
        <begin position="142"/>
        <end position="163"/>
    </location>
</feature>
<dbReference type="SUPFAM" id="SSF103243">
    <property type="entry name" value="KA1-like"/>
    <property type="match status" value="1"/>
</dbReference>
<dbReference type="Gene3D" id="3.30.310.80">
    <property type="entry name" value="Kinase associated domain 1, KA1"/>
    <property type="match status" value="1"/>
</dbReference>
<dbReference type="GO" id="GO:0106310">
    <property type="term" value="F:protein serine kinase activity"/>
    <property type="evidence" value="ECO:0007669"/>
    <property type="project" value="RHEA"/>
</dbReference>
<feature type="compositionally biased region" description="Basic and acidic residues" evidence="12">
    <location>
        <begin position="93"/>
        <end position="102"/>
    </location>
</feature>
<feature type="compositionally biased region" description="Polar residues" evidence="12">
    <location>
        <begin position="905"/>
        <end position="927"/>
    </location>
</feature>
<feature type="region of interest" description="Disordered" evidence="12">
    <location>
        <begin position="1299"/>
        <end position="1318"/>
    </location>
</feature>
<feature type="compositionally biased region" description="Polar residues" evidence="12">
    <location>
        <begin position="863"/>
        <end position="881"/>
    </location>
</feature>
<evidence type="ECO:0000256" key="4">
    <source>
        <dbReference type="ARBA" id="ARBA00022490"/>
    </source>
</evidence>
<feature type="region of interest" description="Disordered" evidence="12">
    <location>
        <begin position="550"/>
        <end position="572"/>
    </location>
</feature>
<dbReference type="CDD" id="cd14077">
    <property type="entry name" value="STKc_Kin1_2"/>
    <property type="match status" value="1"/>
</dbReference>
<evidence type="ECO:0000256" key="3">
    <source>
        <dbReference type="ARBA" id="ARBA00012513"/>
    </source>
</evidence>
<dbReference type="InterPro" id="IPR028375">
    <property type="entry name" value="KA1/Ssp2_C"/>
</dbReference>
<evidence type="ECO:0000256" key="11">
    <source>
        <dbReference type="ARBA" id="ARBA00048679"/>
    </source>
</evidence>
<evidence type="ECO:0000256" key="7">
    <source>
        <dbReference type="ARBA" id="ARBA00022741"/>
    </source>
</evidence>
<feature type="region of interest" description="Disordered" evidence="12">
    <location>
        <begin position="856"/>
        <end position="928"/>
    </location>
</feature>
<evidence type="ECO:0000256" key="1">
    <source>
        <dbReference type="ARBA" id="ARBA00004496"/>
    </source>
</evidence>
<feature type="compositionally biased region" description="Basic and acidic residues" evidence="12">
    <location>
        <begin position="1352"/>
        <end position="1366"/>
    </location>
</feature>
<keyword evidence="9" id="KW-0067">ATP-binding</keyword>
<dbReference type="SMART" id="SM00220">
    <property type="entry name" value="S_TKc"/>
    <property type="match status" value="1"/>
</dbReference>
<dbReference type="STRING" id="857566.A0A1E3PN59"/>
<dbReference type="PANTHER" id="PTHR24346">
    <property type="entry name" value="MAP/MICROTUBULE AFFINITY-REGULATING KINASE"/>
    <property type="match status" value="1"/>
</dbReference>
<keyword evidence="7" id="KW-0547">Nucleotide-binding</keyword>
<feature type="region of interest" description="Disordered" evidence="12">
    <location>
        <begin position="1206"/>
        <end position="1241"/>
    </location>
</feature>
<gene>
    <name evidence="15" type="ORF">NADFUDRAFT_82486</name>
</gene>
<feature type="region of interest" description="Disordered" evidence="12">
    <location>
        <begin position="977"/>
        <end position="1032"/>
    </location>
</feature>
<evidence type="ECO:0000256" key="9">
    <source>
        <dbReference type="ARBA" id="ARBA00022840"/>
    </source>
</evidence>
<evidence type="ECO:0000256" key="2">
    <source>
        <dbReference type="ARBA" id="ARBA00010791"/>
    </source>
</evidence>
<feature type="compositionally biased region" description="Basic and acidic residues" evidence="12">
    <location>
        <begin position="7"/>
        <end position="16"/>
    </location>
</feature>
<feature type="region of interest" description="Disordered" evidence="12">
    <location>
        <begin position="1336"/>
        <end position="1366"/>
    </location>
</feature>
<dbReference type="CDD" id="cd12121">
    <property type="entry name" value="MARK_C_like"/>
    <property type="match status" value="1"/>
</dbReference>
<feature type="compositionally biased region" description="Polar residues" evidence="12">
    <location>
        <begin position="283"/>
        <end position="311"/>
    </location>
</feature>
<protein>
    <recommendedName>
        <fullName evidence="3">non-specific serine/threonine protein kinase</fullName>
        <ecNumber evidence="3">2.7.11.1</ecNumber>
    </recommendedName>
</protein>
<accession>A0A1E3PN59</accession>
<evidence type="ECO:0000256" key="12">
    <source>
        <dbReference type="SAM" id="MobiDB-lite"/>
    </source>
</evidence>
<evidence type="ECO:0000256" key="6">
    <source>
        <dbReference type="ARBA" id="ARBA00022679"/>
    </source>
</evidence>
<feature type="compositionally biased region" description="Polar residues" evidence="12">
    <location>
        <begin position="474"/>
        <end position="488"/>
    </location>
</feature>
<name>A0A1E3PN59_9ASCO</name>
<dbReference type="Pfam" id="PF02149">
    <property type="entry name" value="KA1"/>
    <property type="match status" value="1"/>
</dbReference>
<keyword evidence="16" id="KW-1185">Reference proteome</keyword>
<dbReference type="Proteomes" id="UP000095009">
    <property type="component" value="Unassembled WGS sequence"/>
</dbReference>
<dbReference type="InterPro" id="IPR000719">
    <property type="entry name" value="Prot_kinase_dom"/>
</dbReference>
<dbReference type="InterPro" id="IPR008271">
    <property type="entry name" value="Ser/Thr_kinase_AS"/>
</dbReference>
<evidence type="ECO:0000313" key="15">
    <source>
        <dbReference type="EMBL" id="ODQ66768.1"/>
    </source>
</evidence>
<organism evidence="15 16">
    <name type="scientific">Nadsonia fulvescens var. elongata DSM 6958</name>
    <dbReference type="NCBI Taxonomy" id="857566"/>
    <lineage>
        <taxon>Eukaryota</taxon>
        <taxon>Fungi</taxon>
        <taxon>Dikarya</taxon>
        <taxon>Ascomycota</taxon>
        <taxon>Saccharomycotina</taxon>
        <taxon>Dipodascomycetes</taxon>
        <taxon>Dipodascales</taxon>
        <taxon>Dipodascales incertae sedis</taxon>
        <taxon>Nadsonia</taxon>
    </lineage>
</organism>
<dbReference type="OrthoDB" id="1928777at2759"/>
<dbReference type="InterPro" id="IPR001772">
    <property type="entry name" value="KA1_dom"/>
</dbReference>
<dbReference type="GO" id="GO:0005524">
    <property type="term" value="F:ATP binding"/>
    <property type="evidence" value="ECO:0007669"/>
    <property type="project" value="UniProtKB-KW"/>
</dbReference>
<comment type="similarity">
    <text evidence="2">Belongs to the protein kinase superfamily. CAMK Ser/Thr protein kinase family. NIM1 subfamily.</text>
</comment>
<reference evidence="15 16" key="1">
    <citation type="journal article" date="2016" name="Proc. Natl. Acad. Sci. U.S.A.">
        <title>Comparative genomics of biotechnologically important yeasts.</title>
        <authorList>
            <person name="Riley R."/>
            <person name="Haridas S."/>
            <person name="Wolfe K.H."/>
            <person name="Lopes M.R."/>
            <person name="Hittinger C.T."/>
            <person name="Goeker M."/>
            <person name="Salamov A.A."/>
            <person name="Wisecaver J.H."/>
            <person name="Long T.M."/>
            <person name="Calvey C.H."/>
            <person name="Aerts A.L."/>
            <person name="Barry K.W."/>
            <person name="Choi C."/>
            <person name="Clum A."/>
            <person name="Coughlan A.Y."/>
            <person name="Deshpande S."/>
            <person name="Douglass A.P."/>
            <person name="Hanson S.J."/>
            <person name="Klenk H.-P."/>
            <person name="LaButti K.M."/>
            <person name="Lapidus A."/>
            <person name="Lindquist E.A."/>
            <person name="Lipzen A.M."/>
            <person name="Meier-Kolthoff J.P."/>
            <person name="Ohm R.A."/>
            <person name="Otillar R.P."/>
            <person name="Pangilinan J.L."/>
            <person name="Peng Y."/>
            <person name="Rokas A."/>
            <person name="Rosa C.A."/>
            <person name="Scheuner C."/>
            <person name="Sibirny A.A."/>
            <person name="Slot J.C."/>
            <person name="Stielow J.B."/>
            <person name="Sun H."/>
            <person name="Kurtzman C.P."/>
            <person name="Blackwell M."/>
            <person name="Grigoriev I.V."/>
            <person name="Jeffries T.W."/>
        </authorList>
    </citation>
    <scope>NUCLEOTIDE SEQUENCE [LARGE SCALE GENOMIC DNA]</scope>
    <source>
        <strain evidence="15 16">DSM 6958</strain>
    </source>
</reference>
<dbReference type="PANTHER" id="PTHR24346:SF82">
    <property type="entry name" value="KP78A-RELATED"/>
    <property type="match status" value="1"/>
</dbReference>
<dbReference type="EC" id="2.7.11.1" evidence="3"/>
<feature type="compositionally biased region" description="Polar residues" evidence="12">
    <location>
        <begin position="994"/>
        <end position="1014"/>
    </location>
</feature>
<dbReference type="PROSITE" id="PS50011">
    <property type="entry name" value="PROTEIN_KINASE_DOM"/>
    <property type="match status" value="1"/>
</dbReference>
<evidence type="ECO:0000259" key="13">
    <source>
        <dbReference type="PROSITE" id="PS50011"/>
    </source>
</evidence>
<feature type="domain" description="KA1" evidence="14">
    <location>
        <begin position="1533"/>
        <end position="1582"/>
    </location>
</feature>
<dbReference type="GO" id="GO:0000226">
    <property type="term" value="P:microtubule cytoskeleton organization"/>
    <property type="evidence" value="ECO:0007669"/>
    <property type="project" value="TreeGrafter"/>
</dbReference>
<feature type="compositionally biased region" description="Polar residues" evidence="12">
    <location>
        <begin position="1165"/>
        <end position="1183"/>
    </location>
</feature>
<feature type="compositionally biased region" description="Polar residues" evidence="12">
    <location>
        <begin position="1340"/>
        <end position="1351"/>
    </location>
</feature>
<dbReference type="Gene3D" id="1.10.510.10">
    <property type="entry name" value="Transferase(Phosphotransferase) domain 1"/>
    <property type="match status" value="1"/>
</dbReference>
<feature type="region of interest" description="Disordered" evidence="12">
    <location>
        <begin position="1134"/>
        <end position="1192"/>
    </location>
</feature>
<feature type="compositionally biased region" description="Polar residues" evidence="12">
    <location>
        <begin position="22"/>
        <end position="38"/>
    </location>
</feature>
<dbReference type="InterPro" id="IPR011009">
    <property type="entry name" value="Kinase-like_dom_sf"/>
</dbReference>
<feature type="compositionally biased region" description="Basic residues" evidence="12">
    <location>
        <begin position="1278"/>
        <end position="1292"/>
    </location>
</feature>
<feature type="domain" description="Protein kinase" evidence="13">
    <location>
        <begin position="513"/>
        <end position="783"/>
    </location>
</feature>
<feature type="region of interest" description="Disordered" evidence="12">
    <location>
        <begin position="283"/>
        <end position="338"/>
    </location>
</feature>
<evidence type="ECO:0000256" key="10">
    <source>
        <dbReference type="ARBA" id="ARBA00047899"/>
    </source>
</evidence>
<feature type="compositionally biased region" description="Basic and acidic residues" evidence="12">
    <location>
        <begin position="561"/>
        <end position="572"/>
    </location>
</feature>
<evidence type="ECO:0000256" key="5">
    <source>
        <dbReference type="ARBA" id="ARBA00022527"/>
    </source>
</evidence>
<dbReference type="PROSITE" id="PS50032">
    <property type="entry name" value="KA1"/>
    <property type="match status" value="1"/>
</dbReference>
<dbReference type="GO" id="GO:0005737">
    <property type="term" value="C:cytoplasm"/>
    <property type="evidence" value="ECO:0007669"/>
    <property type="project" value="UniProtKB-SubCell"/>
</dbReference>
<feature type="region of interest" description="Disordered" evidence="12">
    <location>
        <begin position="1273"/>
        <end position="1292"/>
    </location>
</feature>
<dbReference type="FunFam" id="1.10.510.10:FF:001222">
    <property type="entry name" value="Serine/threonine-protein kinase ppk25"/>
    <property type="match status" value="1"/>
</dbReference>
<feature type="region of interest" description="Disordered" evidence="12">
    <location>
        <begin position="472"/>
        <end position="507"/>
    </location>
</feature>
<comment type="subcellular location">
    <subcellularLocation>
        <location evidence="1">Cytoplasm</location>
    </subcellularLocation>
</comment>
<feature type="compositionally biased region" description="Polar residues" evidence="12">
    <location>
        <begin position="57"/>
        <end position="79"/>
    </location>
</feature>
<dbReference type="EMBL" id="KV454408">
    <property type="protein sequence ID" value="ODQ66768.1"/>
    <property type="molecule type" value="Genomic_DNA"/>
</dbReference>
<keyword evidence="6" id="KW-0808">Transferase</keyword>
<proteinExistence type="inferred from homology"/>
<keyword evidence="8 15" id="KW-0418">Kinase</keyword>
<evidence type="ECO:0000313" key="16">
    <source>
        <dbReference type="Proteomes" id="UP000095009"/>
    </source>
</evidence>
<keyword evidence="4" id="KW-0963">Cytoplasm</keyword>
<dbReference type="GO" id="GO:0035556">
    <property type="term" value="P:intracellular signal transduction"/>
    <property type="evidence" value="ECO:0007669"/>
    <property type="project" value="TreeGrafter"/>
</dbReference>
<comment type="catalytic activity">
    <reaction evidence="10">
        <text>L-threonyl-[protein] + ATP = O-phospho-L-threonyl-[protein] + ADP + H(+)</text>
        <dbReference type="Rhea" id="RHEA:46608"/>
        <dbReference type="Rhea" id="RHEA-COMP:11060"/>
        <dbReference type="Rhea" id="RHEA-COMP:11605"/>
        <dbReference type="ChEBI" id="CHEBI:15378"/>
        <dbReference type="ChEBI" id="CHEBI:30013"/>
        <dbReference type="ChEBI" id="CHEBI:30616"/>
        <dbReference type="ChEBI" id="CHEBI:61977"/>
        <dbReference type="ChEBI" id="CHEBI:456216"/>
        <dbReference type="EC" id="2.7.11.1"/>
    </reaction>
</comment>
<sequence length="1582" mass="173691">MGLVRHAAQEPYDKPDPAGVVQSPSSATGSAAFTENGTAASSASSTSSAFYASLNKYNTSNNSNYQAHEKSNYNGNIINTPPVESVNPNYAHSDLRSLRGKEPPFGISGGLEPVIPPPQAGRGGPPGPDDTSDTELDSDSSFNSEFTPLNYLNDNNSSSQSPATHRMLSRATSRAFSGVQAPPAQHKLSGASLSAQYATGNQTYSAPSPPQSHPLSPPLPVQPLLYPNSTKNMTENITSGPNTKSNNAAAQFSPLNSNNPFLEQGIMNQDTPRSLVEPSRIINPNTGIPFSNDSVTETTNAPSKASYTANSDHLPASDASNNSRLYWSQPDNDFNPLNQNKISQKIEKLQFESYGPSLLDDRIKPNMLANSTRLPQSRVNAAPLDSRNIQYKSFSPTTINTHVSDMVNGGGDLNDRIIIYRGRSNIDNISINDSSTNELDLNKTVTLVGPDMSSIARVTTPPPTEIVISKDVPTKQSTAEPTSPNLRASSAPDEMVPASKPSKPQKRRAIGDWDFVKSIGAGSMGQVKLAHNRNTGEYGAVKIVPISCSPQHRSRATGTEKGAKKKESDISKDTRTVREAAIGKLLHHRYICQLYDIYKMSSHYYMIFEYVSGGQMLDYIISHGSLKEKHAQKFARGIASALDYCHKNSIVHRDLKIENILISKSGEIKLIDFGLSNLFSNSTLLKTFCGSLYFAAPELLEAKPYTGPEIDVWSFGVVIFVLVCGKVPFDDQNIMALHAKIKQGRINYPEWLSTECHDLLTKMLNINPKERITLTQAMNHPWMVKGYGAPPDSYMPYRRPLSVSQLDPQIITEMAGFNFGSEEQVYTDMKTILNSAEYKYCCSVWESHDTHEKTAPAKHTFPSLASSSKNSATLNESNKSSLARHLSTLVRRNKPHRNHTDHANQDTSNDSLPPSTNESTLPSSSHVYTDPTAGFHPLLSVYYLVAERNQRDLDKKIIEEAKQFDVIYHSKFTSPLAAGDPVQSQDPTHPINDPFSNDHQIKPSSPSPRVNTNNKHLRSKSESKPQTSNYKASYKNMSPELLDKNNFSLGLKTSPDPSAGVSLISSPLKAALDEKYQPLNNINKYRGDFKSKEANETIDRIHIDTNAQAETNAHSTSLASSLLRRFSSCKKSAVAPEFGTPSSQDTKSHTRSHSSQDHEDESGDDTTSQNYGNNNRSNTTDNGHSIPDVPQFPTIYIPNMAEVKPATDNDSLNATHRDPFVQRSTSMSIPKNKKQAGVGEARKDNHLSPVVSGVACNSDGKDQIVHKPELRDADTKDKKYHPSARAKSASHIRRASVNRRYDENMGRPMTGGNEPGSKYYENFDIIDDYLDKNSYDGNEDSSFNGSNTSHADSGKDNVSTERKLSDEGLTKSNFKLGRNAQPISIDHPKQVFVRGIFSAQTTSTKSLAFIRADLIRVLSKLGISYREVQGGFQCSNTVTGDNLLVEPNIGHRRKFSFGSGLFGTPKSKGHHEPQLLGSPAYRRHSNEFSDDLSTDSITHNLSMGGSDMLSFSPIAAVHPDSLTLENDGVRTSNGQGRTPVRFEIYIVKVRIVSLHGIQFKKLSGNTWQYKAIASNILSELRL</sequence>
<evidence type="ECO:0000259" key="14">
    <source>
        <dbReference type="PROSITE" id="PS50032"/>
    </source>
</evidence>
<keyword evidence="5" id="KW-0723">Serine/threonine-protein kinase</keyword>
<feature type="region of interest" description="Disordered" evidence="12">
    <location>
        <begin position="1"/>
        <end position="45"/>
    </location>
</feature>
<dbReference type="Pfam" id="PF00069">
    <property type="entry name" value="Pkinase"/>
    <property type="match status" value="1"/>
</dbReference>
<feature type="region of interest" description="Disordered" evidence="12">
    <location>
        <begin position="57"/>
        <end position="188"/>
    </location>
</feature>
<dbReference type="SUPFAM" id="SSF56112">
    <property type="entry name" value="Protein kinase-like (PK-like)"/>
    <property type="match status" value="1"/>
</dbReference>
<dbReference type="PROSITE" id="PS00108">
    <property type="entry name" value="PROTEIN_KINASE_ST"/>
    <property type="match status" value="1"/>
</dbReference>